<evidence type="ECO:0000256" key="4">
    <source>
        <dbReference type="ARBA" id="ARBA00022723"/>
    </source>
</evidence>
<dbReference type="PANTHER" id="PTHR43330:SF27">
    <property type="entry name" value="METHIONINE AMINOPEPTIDASE"/>
    <property type="match status" value="1"/>
</dbReference>
<dbReference type="GO" id="GO:0006508">
    <property type="term" value="P:proteolysis"/>
    <property type="evidence" value="ECO:0007669"/>
    <property type="project" value="UniProtKB-KW"/>
</dbReference>
<keyword evidence="5" id="KW-0378">Hydrolase</keyword>
<dbReference type="EMBL" id="MGER01000035">
    <property type="protein sequence ID" value="OGL88371.1"/>
    <property type="molecule type" value="Genomic_DNA"/>
</dbReference>
<evidence type="ECO:0000313" key="8">
    <source>
        <dbReference type="EMBL" id="OGL88371.1"/>
    </source>
</evidence>
<evidence type="ECO:0000256" key="3">
    <source>
        <dbReference type="ARBA" id="ARBA00022670"/>
    </source>
</evidence>
<dbReference type="GO" id="GO:0070006">
    <property type="term" value="F:metalloaminopeptidase activity"/>
    <property type="evidence" value="ECO:0007669"/>
    <property type="project" value="InterPro"/>
</dbReference>
<gene>
    <name evidence="8" type="ORF">A3I42_01285</name>
</gene>
<dbReference type="PRINTS" id="PR00599">
    <property type="entry name" value="MAPEPTIDASE"/>
</dbReference>
<evidence type="ECO:0000256" key="2">
    <source>
        <dbReference type="ARBA" id="ARBA00022438"/>
    </source>
</evidence>
<name>A0A1F7VD51_9BACT</name>
<comment type="function">
    <text evidence="1">Removes the N-terminal methionine from nascent proteins. The N-terminal methionine is often cleaved when the second residue in the primary sequence is small and uncharged (Met-Ala-, Cys, Gly, Pro, Ser, Thr, or Val). Requires deformylation of the N(alpha)-formylated initiator methionine before it can be hydrolyzed.</text>
</comment>
<comment type="similarity">
    <text evidence="6">Belongs to the peptidase M24A family.</text>
</comment>
<comment type="cofactor">
    <cofactor evidence="6">
        <name>Co(2+)</name>
        <dbReference type="ChEBI" id="CHEBI:48828"/>
    </cofactor>
    <cofactor evidence="6">
        <name>Zn(2+)</name>
        <dbReference type="ChEBI" id="CHEBI:29105"/>
    </cofactor>
    <cofactor evidence="6">
        <name>Mn(2+)</name>
        <dbReference type="ChEBI" id="CHEBI:29035"/>
    </cofactor>
    <cofactor evidence="6">
        <name>Fe(2+)</name>
        <dbReference type="ChEBI" id="CHEBI:29033"/>
    </cofactor>
    <text evidence="6">Binds 2 divalent metal cations per subunit. Has a high-affinity and a low affinity metal-binding site. The true nature of the physiological cofactor is under debate. The enzyme is active with cobalt, zinc, manganese or divalent iron ions.</text>
</comment>
<dbReference type="Proteomes" id="UP000178264">
    <property type="component" value="Unassembled WGS sequence"/>
</dbReference>
<dbReference type="InterPro" id="IPR036005">
    <property type="entry name" value="Creatinase/aminopeptidase-like"/>
</dbReference>
<proteinExistence type="inferred from homology"/>
<evidence type="ECO:0000313" key="9">
    <source>
        <dbReference type="Proteomes" id="UP000178264"/>
    </source>
</evidence>
<dbReference type="NCBIfam" id="TIGR00500">
    <property type="entry name" value="met_pdase_I"/>
    <property type="match status" value="1"/>
</dbReference>
<dbReference type="InterPro" id="IPR002467">
    <property type="entry name" value="Pept_M24A_MAP1"/>
</dbReference>
<protein>
    <recommendedName>
        <fullName evidence="6">Methionine aminopeptidase</fullName>
        <ecNumber evidence="6">3.4.11.18</ecNumber>
    </recommendedName>
</protein>
<dbReference type="PANTHER" id="PTHR43330">
    <property type="entry name" value="METHIONINE AMINOPEPTIDASE"/>
    <property type="match status" value="1"/>
</dbReference>
<feature type="non-terminal residue" evidence="8">
    <location>
        <position position="187"/>
    </location>
</feature>
<evidence type="ECO:0000256" key="5">
    <source>
        <dbReference type="ARBA" id="ARBA00022801"/>
    </source>
</evidence>
<evidence type="ECO:0000259" key="7">
    <source>
        <dbReference type="Pfam" id="PF00557"/>
    </source>
</evidence>
<dbReference type="SUPFAM" id="SSF55920">
    <property type="entry name" value="Creatinase/aminopeptidase"/>
    <property type="match status" value="1"/>
</dbReference>
<sequence>MPPLVPKTEKEIEAMRRGGKILGKVLKVVADAVKPGVRIIDLDVLAERRIREAGAIPAFLGYKGFPSTLCASVNEEVVHGNGRRERALQEGDIVGVDLGLWYEDLCVDVACTVPVGKVTPIATKLIHAAQEAFKRGVSMVRVGVKVGEIGAAIEPYVVAQGFGVVRDLVGHGVGRALHEPPEVPNFK</sequence>
<comment type="caution">
    <text evidence="8">The sequence shown here is derived from an EMBL/GenBank/DDBJ whole genome shotgun (WGS) entry which is preliminary data.</text>
</comment>
<dbReference type="EC" id="3.4.11.18" evidence="6"/>
<feature type="domain" description="Peptidase M24" evidence="7">
    <location>
        <begin position="13"/>
        <end position="184"/>
    </location>
</feature>
<organism evidence="8 9">
    <name type="scientific">Candidatus Uhrbacteria bacterium RIFCSPLOWO2_02_FULL_49_11</name>
    <dbReference type="NCBI Taxonomy" id="1802409"/>
    <lineage>
        <taxon>Bacteria</taxon>
        <taxon>Candidatus Uhriibacteriota</taxon>
    </lineage>
</organism>
<dbReference type="GO" id="GO:0004239">
    <property type="term" value="F:initiator methionyl aminopeptidase activity"/>
    <property type="evidence" value="ECO:0007669"/>
    <property type="project" value="UniProtKB-EC"/>
</dbReference>
<dbReference type="GO" id="GO:0046872">
    <property type="term" value="F:metal ion binding"/>
    <property type="evidence" value="ECO:0007669"/>
    <property type="project" value="UniProtKB-KW"/>
</dbReference>
<dbReference type="GO" id="GO:0005829">
    <property type="term" value="C:cytosol"/>
    <property type="evidence" value="ECO:0007669"/>
    <property type="project" value="TreeGrafter"/>
</dbReference>
<dbReference type="AlphaFoldDB" id="A0A1F7VD51"/>
<accession>A0A1F7VD51</accession>
<comment type="catalytic activity">
    <reaction evidence="6">
        <text>Release of N-terminal amino acids, preferentially methionine, from peptides and arylamides.</text>
        <dbReference type="EC" id="3.4.11.18"/>
    </reaction>
</comment>
<dbReference type="InterPro" id="IPR000994">
    <property type="entry name" value="Pept_M24"/>
</dbReference>
<dbReference type="InterPro" id="IPR001714">
    <property type="entry name" value="Pept_M24_MAP"/>
</dbReference>
<evidence type="ECO:0000256" key="1">
    <source>
        <dbReference type="ARBA" id="ARBA00002521"/>
    </source>
</evidence>
<evidence type="ECO:0000256" key="6">
    <source>
        <dbReference type="RuleBase" id="RU003653"/>
    </source>
</evidence>
<reference evidence="8 9" key="1">
    <citation type="journal article" date="2016" name="Nat. Commun.">
        <title>Thousands of microbial genomes shed light on interconnected biogeochemical processes in an aquifer system.</title>
        <authorList>
            <person name="Anantharaman K."/>
            <person name="Brown C.T."/>
            <person name="Hug L.A."/>
            <person name="Sharon I."/>
            <person name="Castelle C.J."/>
            <person name="Probst A.J."/>
            <person name="Thomas B.C."/>
            <person name="Singh A."/>
            <person name="Wilkins M.J."/>
            <person name="Karaoz U."/>
            <person name="Brodie E.L."/>
            <person name="Williams K.H."/>
            <person name="Hubbard S.S."/>
            <person name="Banfield J.F."/>
        </authorList>
    </citation>
    <scope>NUCLEOTIDE SEQUENCE [LARGE SCALE GENOMIC DNA]</scope>
</reference>
<dbReference type="Pfam" id="PF00557">
    <property type="entry name" value="Peptidase_M24"/>
    <property type="match status" value="1"/>
</dbReference>
<keyword evidence="4 6" id="KW-0479">Metal-binding</keyword>
<keyword evidence="2 6" id="KW-0031">Aminopeptidase</keyword>
<keyword evidence="3 6" id="KW-0645">Protease</keyword>
<dbReference type="Gene3D" id="3.90.230.10">
    <property type="entry name" value="Creatinase/methionine aminopeptidase superfamily"/>
    <property type="match status" value="1"/>
</dbReference>